<evidence type="ECO:0000313" key="8">
    <source>
        <dbReference type="EMBL" id="QTH24066.1"/>
    </source>
</evidence>
<dbReference type="AlphaFoldDB" id="A0A975D6Y9"/>
<gene>
    <name evidence="5" type="primary">fmt</name>
    <name evidence="8" type="ORF">HRJ34_11480</name>
</gene>
<dbReference type="RefSeq" id="WP_208634159.1">
    <property type="nucleotide sequence ID" value="NZ_CP059319.1"/>
</dbReference>
<evidence type="ECO:0000256" key="2">
    <source>
        <dbReference type="ARBA" id="ARBA00012261"/>
    </source>
</evidence>
<accession>A0A975D6Y9</accession>
<protein>
    <recommendedName>
        <fullName evidence="2 5">Methionyl-tRNA formyltransferase</fullName>
        <ecNumber evidence="2 5">2.1.2.9</ecNumber>
    </recommendedName>
</protein>
<comment type="catalytic activity">
    <reaction evidence="5">
        <text>L-methionyl-tRNA(fMet) + (6R)-10-formyltetrahydrofolate = N-formyl-L-methionyl-tRNA(fMet) + (6S)-5,6,7,8-tetrahydrofolate + H(+)</text>
        <dbReference type="Rhea" id="RHEA:24380"/>
        <dbReference type="Rhea" id="RHEA-COMP:9952"/>
        <dbReference type="Rhea" id="RHEA-COMP:9953"/>
        <dbReference type="ChEBI" id="CHEBI:15378"/>
        <dbReference type="ChEBI" id="CHEBI:57453"/>
        <dbReference type="ChEBI" id="CHEBI:78530"/>
        <dbReference type="ChEBI" id="CHEBI:78844"/>
        <dbReference type="ChEBI" id="CHEBI:195366"/>
        <dbReference type="EC" id="2.1.2.9"/>
    </reaction>
</comment>
<feature type="domain" description="Formyl transferase N-terminal" evidence="6">
    <location>
        <begin position="1"/>
        <end position="179"/>
    </location>
</feature>
<dbReference type="HAMAP" id="MF_00182">
    <property type="entry name" value="Formyl_trans"/>
    <property type="match status" value="1"/>
</dbReference>
<keyword evidence="4 5" id="KW-0648">Protein biosynthesis</keyword>
<name>A0A975D6Y9_9SPHN</name>
<feature type="domain" description="Formyl transferase C-terminal" evidence="7">
    <location>
        <begin position="200"/>
        <end position="294"/>
    </location>
</feature>
<dbReference type="InterPro" id="IPR036477">
    <property type="entry name" value="Formyl_transf_N_sf"/>
</dbReference>
<comment type="similarity">
    <text evidence="1 5">Belongs to the Fmt family.</text>
</comment>
<dbReference type="InterPro" id="IPR011034">
    <property type="entry name" value="Formyl_transferase-like_C_sf"/>
</dbReference>
<dbReference type="SUPFAM" id="SSF53328">
    <property type="entry name" value="Formyltransferase"/>
    <property type="match status" value="1"/>
</dbReference>
<dbReference type="Gene3D" id="3.40.50.12230">
    <property type="match status" value="1"/>
</dbReference>
<dbReference type="CDD" id="cd08704">
    <property type="entry name" value="Met_tRNA_FMT_C"/>
    <property type="match status" value="1"/>
</dbReference>
<dbReference type="InterPro" id="IPR002376">
    <property type="entry name" value="Formyl_transf_N"/>
</dbReference>
<proteinExistence type="inferred from homology"/>
<evidence type="ECO:0000256" key="4">
    <source>
        <dbReference type="ARBA" id="ARBA00022917"/>
    </source>
</evidence>
<evidence type="ECO:0000256" key="3">
    <source>
        <dbReference type="ARBA" id="ARBA00022679"/>
    </source>
</evidence>
<dbReference type="InterPro" id="IPR005794">
    <property type="entry name" value="Fmt"/>
</dbReference>
<keyword evidence="3 5" id="KW-0808">Transferase</keyword>
<organism evidence="8 9">
    <name type="scientific">Rhizorhabdus wittichii</name>
    <dbReference type="NCBI Taxonomy" id="160791"/>
    <lineage>
        <taxon>Bacteria</taxon>
        <taxon>Pseudomonadati</taxon>
        <taxon>Pseudomonadota</taxon>
        <taxon>Alphaproteobacteria</taxon>
        <taxon>Sphingomonadales</taxon>
        <taxon>Sphingomonadaceae</taxon>
        <taxon>Rhizorhabdus</taxon>
    </lineage>
</organism>
<dbReference type="PANTHER" id="PTHR11138:SF5">
    <property type="entry name" value="METHIONYL-TRNA FORMYLTRANSFERASE, MITOCHONDRIAL"/>
    <property type="match status" value="1"/>
</dbReference>
<dbReference type="InterPro" id="IPR044135">
    <property type="entry name" value="Met-tRNA-FMT_C"/>
</dbReference>
<dbReference type="InterPro" id="IPR005793">
    <property type="entry name" value="Formyl_trans_C"/>
</dbReference>
<dbReference type="SUPFAM" id="SSF50486">
    <property type="entry name" value="FMT C-terminal domain-like"/>
    <property type="match status" value="1"/>
</dbReference>
<evidence type="ECO:0000256" key="5">
    <source>
        <dbReference type="HAMAP-Rule" id="MF_00182"/>
    </source>
</evidence>
<dbReference type="CDD" id="cd08646">
    <property type="entry name" value="FMT_core_Met-tRNA-FMT_N"/>
    <property type="match status" value="1"/>
</dbReference>
<dbReference type="Pfam" id="PF00551">
    <property type="entry name" value="Formyl_trans_N"/>
    <property type="match status" value="1"/>
</dbReference>
<dbReference type="Pfam" id="PF02911">
    <property type="entry name" value="Formyl_trans_C"/>
    <property type="match status" value="1"/>
</dbReference>
<reference evidence="8" key="2">
    <citation type="submission" date="2021-04" db="EMBL/GenBank/DDBJ databases">
        <title>Isolation and genomic analysis of the ibuprofen-degrading bacterium Sphingomonas strain MPO218.</title>
        <authorList>
            <person name="Aulestia M."/>
            <person name="Flores A."/>
            <person name="Mangas E.L."/>
            <person name="Perez-Pulido A.J."/>
            <person name="Santero E."/>
            <person name="Camacho E.M."/>
        </authorList>
    </citation>
    <scope>NUCLEOTIDE SEQUENCE</scope>
    <source>
        <strain evidence="8">MPO218</strain>
    </source>
</reference>
<dbReference type="GO" id="GO:0005829">
    <property type="term" value="C:cytosol"/>
    <property type="evidence" value="ECO:0007669"/>
    <property type="project" value="TreeGrafter"/>
</dbReference>
<reference evidence="8" key="1">
    <citation type="submission" date="2020-07" db="EMBL/GenBank/DDBJ databases">
        <authorList>
            <person name="Camacho E."/>
        </authorList>
    </citation>
    <scope>NUCLEOTIDE SEQUENCE</scope>
    <source>
        <strain evidence="8">MPO218</strain>
    </source>
</reference>
<evidence type="ECO:0000259" key="7">
    <source>
        <dbReference type="Pfam" id="PF02911"/>
    </source>
</evidence>
<dbReference type="EMBL" id="CP059319">
    <property type="protein sequence ID" value="QTH24066.1"/>
    <property type="molecule type" value="Genomic_DNA"/>
</dbReference>
<comment type="function">
    <text evidence="5">Attaches a formyl group to the free amino group of methionyl-tRNA(fMet). The formyl group appears to play a dual role in the initiator identity of N-formylmethionyl-tRNA by promoting its recognition by IF2 and preventing the misappropriation of this tRNA by the elongation apparatus.</text>
</comment>
<dbReference type="NCBIfam" id="TIGR00460">
    <property type="entry name" value="fmt"/>
    <property type="match status" value="1"/>
</dbReference>
<evidence type="ECO:0000259" key="6">
    <source>
        <dbReference type="Pfam" id="PF00551"/>
    </source>
</evidence>
<evidence type="ECO:0000256" key="1">
    <source>
        <dbReference type="ARBA" id="ARBA00010699"/>
    </source>
</evidence>
<evidence type="ECO:0000313" key="9">
    <source>
        <dbReference type="Proteomes" id="UP000664914"/>
    </source>
</evidence>
<dbReference type="PANTHER" id="PTHR11138">
    <property type="entry name" value="METHIONYL-TRNA FORMYLTRANSFERASE"/>
    <property type="match status" value="1"/>
</dbReference>
<sequence length="308" mass="32420">MRIAFMGTPDFAVPTLDALVAAGHELAAVYCQPPRPAGRGKALMPSPVQRRAEELGIPVRHPVTLRDAEAQAEFAALALDVAVVAAYGLILPQPILDAPRHGCLNVHGSLLPRWRGAAPVQRAILAGDPTTGVTIMQMERGLDTGPMLATVETPVDGKTAGELTDELARSGAALMVEVLADLPAHPPVVQPEEGVTYAAKIDKAESRIDFAEAAGQIERQVRAFNPAPGAWFEHQGERIRILACETVDRHGPEAPGAVIDDALTIACIDGAIRPTRVQRAGKAAMSAGELLRGFAIPAGTRLAGPPRT</sequence>
<feature type="binding site" evidence="5">
    <location>
        <begin position="109"/>
        <end position="112"/>
    </location>
    <ligand>
        <name>(6S)-5,6,7,8-tetrahydrofolate</name>
        <dbReference type="ChEBI" id="CHEBI:57453"/>
    </ligand>
</feature>
<dbReference type="EC" id="2.1.2.9" evidence="2 5"/>
<dbReference type="Proteomes" id="UP000664914">
    <property type="component" value="Chromosome"/>
</dbReference>
<dbReference type="InterPro" id="IPR041711">
    <property type="entry name" value="Met-tRNA-FMT_N"/>
</dbReference>
<dbReference type="GO" id="GO:0004479">
    <property type="term" value="F:methionyl-tRNA formyltransferase activity"/>
    <property type="evidence" value="ECO:0007669"/>
    <property type="project" value="UniProtKB-UniRule"/>
</dbReference>